<dbReference type="InterPro" id="IPR037523">
    <property type="entry name" value="VOC_core"/>
</dbReference>
<proteinExistence type="predicted"/>
<dbReference type="EMBL" id="JANUGX010000014">
    <property type="protein sequence ID" value="MCS0590200.1"/>
    <property type="molecule type" value="Genomic_DNA"/>
</dbReference>
<name>A0ABT2A7X5_9BURK</name>
<sequence>MQAQVRAIPEGFHTITPHLVCAGAAEALAFYQKAFGGVEVGRMPGPGGKIMHSEMRIGDSRIMVVDEFPDYGSNGPLALKGSPVVIHMYVQDADAVWEKALAAGAKPIMPLADMFWGDRYGQLQDPFGHRWAIATHQRDMSMQEIEQAMQQAMRQQEHCGEQGAQP</sequence>
<evidence type="ECO:0000259" key="1">
    <source>
        <dbReference type="PROSITE" id="PS51819"/>
    </source>
</evidence>
<dbReference type="SUPFAM" id="SSF54593">
    <property type="entry name" value="Glyoxalase/Bleomycin resistance protein/Dihydroxybiphenyl dioxygenase"/>
    <property type="match status" value="1"/>
</dbReference>
<dbReference type="Gene3D" id="3.30.720.120">
    <property type="match status" value="1"/>
</dbReference>
<comment type="caution">
    <text evidence="2">The sequence shown here is derived from an EMBL/GenBank/DDBJ whole genome shotgun (WGS) entry which is preliminary data.</text>
</comment>
<dbReference type="RefSeq" id="WP_258845969.1">
    <property type="nucleotide sequence ID" value="NZ_JANUGX010000014.1"/>
</dbReference>
<dbReference type="Gene3D" id="3.30.720.110">
    <property type="match status" value="1"/>
</dbReference>
<dbReference type="InterPro" id="IPR029068">
    <property type="entry name" value="Glyas_Bleomycin-R_OHBP_Dase"/>
</dbReference>
<gene>
    <name evidence="2" type="ORF">NX782_13455</name>
</gene>
<organism evidence="2 3">
    <name type="scientific">Massilia norwichensis</name>
    <dbReference type="NCBI Taxonomy" id="1442366"/>
    <lineage>
        <taxon>Bacteria</taxon>
        <taxon>Pseudomonadati</taxon>
        <taxon>Pseudomonadota</taxon>
        <taxon>Betaproteobacteria</taxon>
        <taxon>Burkholderiales</taxon>
        <taxon>Oxalobacteraceae</taxon>
        <taxon>Telluria group</taxon>
        <taxon>Massilia</taxon>
    </lineage>
</organism>
<evidence type="ECO:0000313" key="3">
    <source>
        <dbReference type="Proteomes" id="UP001205560"/>
    </source>
</evidence>
<keyword evidence="3" id="KW-1185">Reference proteome</keyword>
<dbReference type="Proteomes" id="UP001205560">
    <property type="component" value="Unassembled WGS sequence"/>
</dbReference>
<dbReference type="InterPro" id="IPR004360">
    <property type="entry name" value="Glyas_Fos-R_dOase_dom"/>
</dbReference>
<dbReference type="CDD" id="cd07246">
    <property type="entry name" value="VOC_like"/>
    <property type="match status" value="1"/>
</dbReference>
<evidence type="ECO:0000313" key="2">
    <source>
        <dbReference type="EMBL" id="MCS0590200.1"/>
    </source>
</evidence>
<dbReference type="PROSITE" id="PS51819">
    <property type="entry name" value="VOC"/>
    <property type="match status" value="1"/>
</dbReference>
<accession>A0ABT2A7X5</accession>
<feature type="domain" description="VOC" evidence="1">
    <location>
        <begin position="11"/>
        <end position="136"/>
    </location>
</feature>
<dbReference type="Pfam" id="PF00903">
    <property type="entry name" value="Glyoxalase"/>
    <property type="match status" value="1"/>
</dbReference>
<reference evidence="2 3" key="1">
    <citation type="submission" date="2022-08" db="EMBL/GenBank/DDBJ databases">
        <title>Reclassification of Massilia species as members of the genera Telluria, Duganella, Pseudoduganella, Mokoshia gen. nov. and Zemynaea gen. nov. using orthogonal and non-orthogonal genome-based approaches.</title>
        <authorList>
            <person name="Bowman J.P."/>
        </authorList>
    </citation>
    <scope>NUCLEOTIDE SEQUENCE [LARGE SCALE GENOMIC DNA]</scope>
    <source>
        <strain evidence="2 3">LMG 28164</strain>
    </source>
</reference>
<dbReference type="PANTHER" id="PTHR34109:SF1">
    <property type="entry name" value="VOC DOMAIN-CONTAINING PROTEIN"/>
    <property type="match status" value="1"/>
</dbReference>
<protein>
    <submittedName>
        <fullName evidence="2">VOC family protein</fullName>
    </submittedName>
</protein>
<dbReference type="PANTHER" id="PTHR34109">
    <property type="entry name" value="BNAUNNG04460D PROTEIN-RELATED"/>
    <property type="match status" value="1"/>
</dbReference>